<dbReference type="Proteomes" id="UP000608522">
    <property type="component" value="Unassembled WGS sequence"/>
</dbReference>
<evidence type="ECO:0000313" key="4">
    <source>
        <dbReference type="Proteomes" id="UP000608522"/>
    </source>
</evidence>
<protein>
    <submittedName>
        <fullName evidence="3">NUDIX hydrolase</fullName>
    </submittedName>
</protein>
<proteinExistence type="predicted"/>
<dbReference type="Gene3D" id="3.90.79.10">
    <property type="entry name" value="Nucleoside Triphosphate Pyrophosphohydrolase"/>
    <property type="match status" value="1"/>
</dbReference>
<gene>
    <name evidence="3" type="ORF">Sspor_14670</name>
</gene>
<keyword evidence="4" id="KW-1185">Reference proteome</keyword>
<dbReference type="EMBL" id="BNED01000005">
    <property type="protein sequence ID" value="GHI75906.1"/>
    <property type="molecule type" value="Genomic_DNA"/>
</dbReference>
<evidence type="ECO:0000256" key="1">
    <source>
        <dbReference type="ARBA" id="ARBA00022801"/>
    </source>
</evidence>
<dbReference type="CDD" id="cd04699">
    <property type="entry name" value="NUDIX_MutT_Nudt1"/>
    <property type="match status" value="1"/>
</dbReference>
<organism evidence="3 4">
    <name type="scientific">Streptomyces spororaveus</name>
    <dbReference type="NCBI Taxonomy" id="284039"/>
    <lineage>
        <taxon>Bacteria</taxon>
        <taxon>Bacillati</taxon>
        <taxon>Actinomycetota</taxon>
        <taxon>Actinomycetes</taxon>
        <taxon>Kitasatosporales</taxon>
        <taxon>Streptomycetaceae</taxon>
        <taxon>Streptomyces</taxon>
    </lineage>
</organism>
<feature type="domain" description="Nudix hydrolase" evidence="2">
    <location>
        <begin position="6"/>
        <end position="144"/>
    </location>
</feature>
<dbReference type="GO" id="GO:0016787">
    <property type="term" value="F:hydrolase activity"/>
    <property type="evidence" value="ECO:0007669"/>
    <property type="project" value="UniProtKB-KW"/>
</dbReference>
<name>A0ABQ3T699_9ACTN</name>
<dbReference type="Pfam" id="PF00293">
    <property type="entry name" value="NUDIX"/>
    <property type="match status" value="1"/>
</dbReference>
<dbReference type="SUPFAM" id="SSF55811">
    <property type="entry name" value="Nudix"/>
    <property type="match status" value="1"/>
</dbReference>
<comment type="caution">
    <text evidence="3">The sequence shown here is derived from an EMBL/GenBank/DDBJ whole genome shotgun (WGS) entry which is preliminary data.</text>
</comment>
<dbReference type="InterPro" id="IPR000086">
    <property type="entry name" value="NUDIX_hydrolase_dom"/>
</dbReference>
<dbReference type="InterPro" id="IPR015797">
    <property type="entry name" value="NUDIX_hydrolase-like_dom_sf"/>
</dbReference>
<dbReference type="PROSITE" id="PS00893">
    <property type="entry name" value="NUDIX_BOX"/>
    <property type="match status" value="1"/>
</dbReference>
<dbReference type="RefSeq" id="WP_202198268.1">
    <property type="nucleotide sequence ID" value="NZ_BAAATO010000011.1"/>
</dbReference>
<evidence type="ECO:0000313" key="3">
    <source>
        <dbReference type="EMBL" id="GHI75906.1"/>
    </source>
</evidence>
<dbReference type="InterPro" id="IPR020084">
    <property type="entry name" value="NUDIX_hydrolase_CS"/>
</dbReference>
<accession>A0ABQ3T699</accession>
<keyword evidence="1 3" id="KW-0378">Hydrolase</keyword>
<reference evidence="4" key="1">
    <citation type="submission" date="2023-07" db="EMBL/GenBank/DDBJ databases">
        <title>Whole genome shotgun sequence of Streptomyces spororaveus NBRC 15456.</title>
        <authorList>
            <person name="Komaki H."/>
            <person name="Tamura T."/>
        </authorList>
    </citation>
    <scope>NUCLEOTIDE SEQUENCE [LARGE SCALE GENOMIC DNA]</scope>
    <source>
        <strain evidence="4">NBRC 15456</strain>
    </source>
</reference>
<sequence>MYKSSLWPVSVKGVALDSQHRVLLLHNERAEWELPGGWLEIGLEGGGSDPADESPTLALEREFREETGWMVATGPQLEGGTWIYEPLPGRRVLIVTYGCTVLTPDHPPTLSHEHKKVGLFHRDEIGALPMPAGYKASIASWFTHPRR</sequence>
<dbReference type="PROSITE" id="PS51462">
    <property type="entry name" value="NUDIX"/>
    <property type="match status" value="1"/>
</dbReference>
<evidence type="ECO:0000259" key="2">
    <source>
        <dbReference type="PROSITE" id="PS51462"/>
    </source>
</evidence>